<feature type="transmembrane region" description="Helical" evidence="5">
    <location>
        <begin position="64"/>
        <end position="86"/>
    </location>
</feature>
<dbReference type="EMBL" id="DWYS01000033">
    <property type="protein sequence ID" value="HJB06707.1"/>
    <property type="molecule type" value="Genomic_DNA"/>
</dbReference>
<keyword evidence="3 5" id="KW-1133">Transmembrane helix</keyword>
<feature type="transmembrane region" description="Helical" evidence="5">
    <location>
        <begin position="184"/>
        <end position="202"/>
    </location>
</feature>
<evidence type="ECO:0000256" key="5">
    <source>
        <dbReference type="SAM" id="Phobius"/>
    </source>
</evidence>
<comment type="caution">
    <text evidence="6">The sequence shown here is derived from an EMBL/GenBank/DDBJ whole genome shotgun (WGS) entry which is preliminary data.</text>
</comment>
<reference evidence="6" key="2">
    <citation type="submission" date="2021-04" db="EMBL/GenBank/DDBJ databases">
        <authorList>
            <person name="Gilroy R."/>
        </authorList>
    </citation>
    <scope>NUCLEOTIDE SEQUENCE</scope>
    <source>
        <strain evidence="6">CHK188-4685</strain>
    </source>
</reference>
<keyword evidence="4 5" id="KW-0472">Membrane</keyword>
<evidence type="ECO:0000256" key="2">
    <source>
        <dbReference type="ARBA" id="ARBA00022692"/>
    </source>
</evidence>
<comment type="subcellular location">
    <subcellularLocation>
        <location evidence="1">Membrane</location>
        <topology evidence="1">Multi-pass membrane protein</topology>
    </subcellularLocation>
</comment>
<evidence type="ECO:0000313" key="7">
    <source>
        <dbReference type="Proteomes" id="UP000886804"/>
    </source>
</evidence>
<accession>A0A9D2L632</accession>
<dbReference type="AlphaFoldDB" id="A0A9D2L632"/>
<feature type="transmembrane region" description="Helical" evidence="5">
    <location>
        <begin position="98"/>
        <end position="120"/>
    </location>
</feature>
<evidence type="ECO:0000256" key="3">
    <source>
        <dbReference type="ARBA" id="ARBA00022989"/>
    </source>
</evidence>
<keyword evidence="2 5" id="KW-0812">Transmembrane</keyword>
<protein>
    <recommendedName>
        <fullName evidence="8">Rhomboid family intramembrane serine protease</fullName>
    </recommendedName>
</protein>
<gene>
    <name evidence="6" type="ORF">H9716_02445</name>
</gene>
<dbReference type="SUPFAM" id="SSF144091">
    <property type="entry name" value="Rhomboid-like"/>
    <property type="match status" value="1"/>
</dbReference>
<dbReference type="GO" id="GO:0016020">
    <property type="term" value="C:membrane"/>
    <property type="evidence" value="ECO:0007669"/>
    <property type="project" value="UniProtKB-SubCell"/>
</dbReference>
<feature type="transmembrane region" description="Helical" evidence="5">
    <location>
        <begin position="21"/>
        <end position="44"/>
    </location>
</feature>
<organism evidence="6 7">
    <name type="scientific">Candidatus Enterocloster faecavium</name>
    <dbReference type="NCBI Taxonomy" id="2838560"/>
    <lineage>
        <taxon>Bacteria</taxon>
        <taxon>Bacillati</taxon>
        <taxon>Bacillota</taxon>
        <taxon>Clostridia</taxon>
        <taxon>Lachnospirales</taxon>
        <taxon>Lachnospiraceae</taxon>
        <taxon>Enterocloster</taxon>
    </lineage>
</organism>
<proteinExistence type="predicted"/>
<feature type="transmembrane region" description="Helical" evidence="5">
    <location>
        <begin position="132"/>
        <end position="153"/>
    </location>
</feature>
<evidence type="ECO:0000313" key="6">
    <source>
        <dbReference type="EMBL" id="HJB06707.1"/>
    </source>
</evidence>
<reference evidence="6" key="1">
    <citation type="journal article" date="2021" name="PeerJ">
        <title>Extensive microbial diversity within the chicken gut microbiome revealed by metagenomics and culture.</title>
        <authorList>
            <person name="Gilroy R."/>
            <person name="Ravi A."/>
            <person name="Getino M."/>
            <person name="Pursley I."/>
            <person name="Horton D.L."/>
            <person name="Alikhan N.F."/>
            <person name="Baker D."/>
            <person name="Gharbi K."/>
            <person name="Hall N."/>
            <person name="Watson M."/>
            <person name="Adriaenssens E.M."/>
            <person name="Foster-Nyarko E."/>
            <person name="Jarju S."/>
            <person name="Secka A."/>
            <person name="Antonio M."/>
            <person name="Oren A."/>
            <person name="Chaudhuri R.R."/>
            <person name="La Ragione R."/>
            <person name="Hildebrand F."/>
            <person name="Pallen M.J."/>
        </authorList>
    </citation>
    <scope>NUCLEOTIDE SEQUENCE</scope>
    <source>
        <strain evidence="6">CHK188-4685</strain>
    </source>
</reference>
<dbReference type="Proteomes" id="UP000886804">
    <property type="component" value="Unassembled WGS sequence"/>
</dbReference>
<sequence>MRFFQKLERKFGRYAIHNLMYYIIVLYLIGLGIVYLAPGFYTMYLSLDAAMILRGQIWRIFTFIIYPPTTSLFFAVFVFLLYYSLGRSLERVWGAFRFNVYILMGILFHVAAALVLYLVFHERVLLTTTYLNASVFFAYAVSFPDDTFFIYFVLPVKAKWLAAFEGFFYVLMFFTGGVRTKVEIGMTMANFLIFFLMTRNYRRISPREIKRRRDFQVQMRPVSRARHTCAVCGRTDEDSPGMEFRYCSKCEGNYEYCMDHLYTHKHVKKSDLEQTPQNTDSQR</sequence>
<evidence type="ECO:0008006" key="8">
    <source>
        <dbReference type="Google" id="ProtNLM"/>
    </source>
</evidence>
<evidence type="ECO:0000256" key="1">
    <source>
        <dbReference type="ARBA" id="ARBA00004141"/>
    </source>
</evidence>
<dbReference type="InterPro" id="IPR035952">
    <property type="entry name" value="Rhomboid-like_sf"/>
</dbReference>
<evidence type="ECO:0000256" key="4">
    <source>
        <dbReference type="ARBA" id="ARBA00023136"/>
    </source>
</evidence>
<name>A0A9D2L632_9FIRM</name>
<feature type="transmembrane region" description="Helical" evidence="5">
    <location>
        <begin position="160"/>
        <end position="178"/>
    </location>
</feature>